<organism evidence="2 3">
    <name type="scientific">Amycolatopsis magusensis</name>
    <dbReference type="NCBI Taxonomy" id="882444"/>
    <lineage>
        <taxon>Bacteria</taxon>
        <taxon>Bacillati</taxon>
        <taxon>Actinomycetota</taxon>
        <taxon>Actinomycetes</taxon>
        <taxon>Pseudonocardiales</taxon>
        <taxon>Pseudonocardiaceae</taxon>
        <taxon>Amycolatopsis</taxon>
    </lineage>
</organism>
<dbReference type="EMBL" id="JAGGMS010000001">
    <property type="protein sequence ID" value="MBP2182904.1"/>
    <property type="molecule type" value="Genomic_DNA"/>
</dbReference>
<evidence type="ECO:0000256" key="1">
    <source>
        <dbReference type="SAM" id="MobiDB-lite"/>
    </source>
</evidence>
<reference evidence="2 3" key="1">
    <citation type="submission" date="2021-03" db="EMBL/GenBank/DDBJ databases">
        <title>Sequencing the genomes of 1000 actinobacteria strains.</title>
        <authorList>
            <person name="Klenk H.-P."/>
        </authorList>
    </citation>
    <scope>NUCLEOTIDE SEQUENCE [LARGE SCALE GENOMIC DNA]</scope>
    <source>
        <strain evidence="2 3">DSM 45510</strain>
    </source>
</reference>
<proteinExistence type="predicted"/>
<feature type="region of interest" description="Disordered" evidence="1">
    <location>
        <begin position="1"/>
        <end position="27"/>
    </location>
</feature>
<dbReference type="RefSeq" id="WP_245369413.1">
    <property type="nucleotide sequence ID" value="NZ_JAGGMS010000001.1"/>
</dbReference>
<keyword evidence="3" id="KW-1185">Reference proteome</keyword>
<evidence type="ECO:0000313" key="2">
    <source>
        <dbReference type="EMBL" id="MBP2182904.1"/>
    </source>
</evidence>
<name>A0ABS4PVM7_9PSEU</name>
<protein>
    <recommendedName>
        <fullName evidence="4">DUF222 domain-containing protein</fullName>
    </recommendedName>
</protein>
<sequence length="128" mass="13708">MTVTRETIMPPTTTAPDPSAAEASAAERRSAAEHCAAAEDLFACARALHPLDGAIPAALATEYERCLSWAGLHLRLAEAITAGAGLVLTHRQLAATPGVRLHNTHVSHETHQWTEFLKGHHDTTRTTT</sequence>
<evidence type="ECO:0008006" key="4">
    <source>
        <dbReference type="Google" id="ProtNLM"/>
    </source>
</evidence>
<evidence type="ECO:0000313" key="3">
    <source>
        <dbReference type="Proteomes" id="UP000741013"/>
    </source>
</evidence>
<accession>A0ABS4PVM7</accession>
<dbReference type="Proteomes" id="UP000741013">
    <property type="component" value="Unassembled WGS sequence"/>
</dbReference>
<gene>
    <name evidence="2" type="ORF">JOM49_004430</name>
</gene>
<feature type="compositionally biased region" description="Polar residues" evidence="1">
    <location>
        <begin position="1"/>
        <end position="16"/>
    </location>
</feature>
<comment type="caution">
    <text evidence="2">The sequence shown here is derived from an EMBL/GenBank/DDBJ whole genome shotgun (WGS) entry which is preliminary data.</text>
</comment>